<feature type="domain" description="HTH CENPB-type" evidence="3">
    <location>
        <begin position="409"/>
        <end position="496"/>
    </location>
</feature>
<dbReference type="AlphaFoldDB" id="A0AAD5QBA2"/>
<comment type="caution">
    <text evidence="4">The sequence shown here is derived from an EMBL/GenBank/DDBJ whole genome shotgun (WGS) entry which is preliminary data.</text>
</comment>
<accession>A0AAD5QBA2</accession>
<dbReference type="SUPFAM" id="SSF46689">
    <property type="entry name" value="Homeodomain-like"/>
    <property type="match status" value="1"/>
</dbReference>
<keyword evidence="1" id="KW-0238">DNA-binding</keyword>
<dbReference type="InterPro" id="IPR009057">
    <property type="entry name" value="Homeodomain-like_sf"/>
</dbReference>
<dbReference type="PANTHER" id="PTHR19303">
    <property type="entry name" value="TRANSPOSON"/>
    <property type="match status" value="1"/>
</dbReference>
<evidence type="ECO:0000256" key="1">
    <source>
        <dbReference type="ARBA" id="ARBA00023125"/>
    </source>
</evidence>
<feature type="region of interest" description="Disordered" evidence="2">
    <location>
        <begin position="287"/>
        <end position="354"/>
    </location>
</feature>
<dbReference type="GO" id="GO:0005634">
    <property type="term" value="C:nucleus"/>
    <property type="evidence" value="ECO:0007669"/>
    <property type="project" value="TreeGrafter"/>
</dbReference>
<feature type="compositionally biased region" description="Polar residues" evidence="2">
    <location>
        <begin position="1"/>
        <end position="11"/>
    </location>
</feature>
<dbReference type="PROSITE" id="PS51253">
    <property type="entry name" value="HTH_CENPB"/>
    <property type="match status" value="1"/>
</dbReference>
<feature type="compositionally biased region" description="Basic and acidic residues" evidence="2">
    <location>
        <begin position="303"/>
        <end position="312"/>
    </location>
</feature>
<dbReference type="Gene3D" id="1.10.10.60">
    <property type="entry name" value="Homeodomain-like"/>
    <property type="match status" value="3"/>
</dbReference>
<reference evidence="4" key="1">
    <citation type="submission" date="2021-12" db="EMBL/GenBank/DDBJ databases">
        <title>Prjna785345.</title>
        <authorList>
            <person name="Rujirawat T."/>
            <person name="Krajaejun T."/>
        </authorList>
    </citation>
    <scope>NUCLEOTIDE SEQUENCE</scope>
    <source>
        <strain evidence="4">Pi057C3</strain>
    </source>
</reference>
<evidence type="ECO:0000313" key="4">
    <source>
        <dbReference type="EMBL" id="KAJ0410351.1"/>
    </source>
</evidence>
<feature type="region of interest" description="Disordered" evidence="2">
    <location>
        <begin position="146"/>
        <end position="195"/>
    </location>
</feature>
<feature type="region of interest" description="Disordered" evidence="2">
    <location>
        <begin position="494"/>
        <end position="516"/>
    </location>
</feature>
<feature type="compositionally biased region" description="Low complexity" evidence="2">
    <location>
        <begin position="27"/>
        <end position="41"/>
    </location>
</feature>
<dbReference type="EMBL" id="JAKCXM010000001">
    <property type="protein sequence ID" value="KAJ0410351.1"/>
    <property type="molecule type" value="Genomic_DNA"/>
</dbReference>
<evidence type="ECO:0000313" key="5">
    <source>
        <dbReference type="Proteomes" id="UP001209570"/>
    </source>
</evidence>
<dbReference type="InterPro" id="IPR006600">
    <property type="entry name" value="HTH_CenpB_DNA-bd_dom"/>
</dbReference>
<feature type="region of interest" description="Disordered" evidence="2">
    <location>
        <begin position="1"/>
        <end position="77"/>
    </location>
</feature>
<dbReference type="GO" id="GO:0003677">
    <property type="term" value="F:DNA binding"/>
    <property type="evidence" value="ECO:0007669"/>
    <property type="project" value="UniProtKB-KW"/>
</dbReference>
<dbReference type="PANTHER" id="PTHR19303:SF73">
    <property type="entry name" value="PROTEIN PDC2"/>
    <property type="match status" value="1"/>
</dbReference>
<feature type="compositionally biased region" description="Polar residues" evidence="2">
    <location>
        <begin position="503"/>
        <end position="512"/>
    </location>
</feature>
<dbReference type="Proteomes" id="UP001209570">
    <property type="component" value="Unassembled WGS sequence"/>
</dbReference>
<evidence type="ECO:0000259" key="3">
    <source>
        <dbReference type="PROSITE" id="PS51253"/>
    </source>
</evidence>
<organism evidence="4 5">
    <name type="scientific">Pythium insidiosum</name>
    <name type="common">Pythiosis disease agent</name>
    <dbReference type="NCBI Taxonomy" id="114742"/>
    <lineage>
        <taxon>Eukaryota</taxon>
        <taxon>Sar</taxon>
        <taxon>Stramenopiles</taxon>
        <taxon>Oomycota</taxon>
        <taxon>Peronosporomycetes</taxon>
        <taxon>Pythiales</taxon>
        <taxon>Pythiaceae</taxon>
        <taxon>Pythium</taxon>
    </lineage>
</organism>
<dbReference type="Pfam" id="PF03221">
    <property type="entry name" value="HTH_Tnp_Tc5"/>
    <property type="match status" value="1"/>
</dbReference>
<dbReference type="InterPro" id="IPR050863">
    <property type="entry name" value="CenT-Element_Derived"/>
</dbReference>
<gene>
    <name evidence="4" type="ORF">P43SY_002683</name>
</gene>
<feature type="compositionally biased region" description="Low complexity" evidence="2">
    <location>
        <begin position="287"/>
        <end position="299"/>
    </location>
</feature>
<feature type="compositionally biased region" description="Low complexity" evidence="2">
    <location>
        <begin position="326"/>
        <end position="346"/>
    </location>
</feature>
<name>A0AAD5QBA2_PYTIN</name>
<dbReference type="SMART" id="SM00674">
    <property type="entry name" value="CENPB"/>
    <property type="match status" value="1"/>
</dbReference>
<feature type="compositionally biased region" description="Low complexity" evidence="2">
    <location>
        <begin position="159"/>
        <end position="169"/>
    </location>
</feature>
<feature type="compositionally biased region" description="Polar residues" evidence="2">
    <location>
        <begin position="176"/>
        <end position="186"/>
    </location>
</feature>
<keyword evidence="5" id="KW-1185">Reference proteome</keyword>
<evidence type="ECO:0000256" key="2">
    <source>
        <dbReference type="SAM" id="MobiDB-lite"/>
    </source>
</evidence>
<proteinExistence type="predicted"/>
<sequence>MPSSPPATTRATEPADARAKRLATRSGAVQAAVDAVDADAGALRRSTRRGAAQKAAEKHVTGDAADGGNSTDDEAVSEETVRLLVQFVADGGSVAAAATRFNIPRDVISRLLKVKPDELSNGEREHSASAAMDAPSTVVAGGIEAPRQDSDVVMEESLPTATPTAATKRPAPENASAVSPLSSEQNPKPKRVRKSREEKLAILEFVDQGGTHVAAAEKFGVSRTAVTKMVKERELIIGATVAAATAAAAATATLAPAAVVDAINRTSNGEVADAAALSPVSSTPTVAASATAPAQPLTTNITDADKADKEKTAPATRPALQRRRTSATNATSNAAAAAGDASATTAPKKVRRVRKTNEEKLAILEFVDRGGSQGAAAEKFGVSRTAVTKMVKERDAISAQVHSGMSNHRKVLQYQHKLSVIEDMLYRWQVQVEQDAPNLKITGDLLQTKAMEFRDNILSDFRDALQPDVVQSLTDFKASNGWLHRYLQRRNLRASTKREDSKASAQARSTEVSAPAPAVEPQPVIAAMAPFDGLNLEALSVAFRQRLAVVPLSCIWNLSEIALFPLAFLENKPIPTSSSSEPSNEDTIQHQILMTLLVSASGEKFKAHVLTGRQSAYDYGRATEAAAFENLLVDVATDTFVDPTSITLFLQRVSDAAKARNETWYILLQATPSHAAFLHLVDPTGSFDRGFYFESLVLVLVPPPQSPGDRYPIADTVGRVLKASYRQAILNTIVSKVEAHQASMGLLLASHLEELNTNSSGEFETVAIQELSDALSKLSSVKEGAVVRQLGFPTLGTPSDRLNMAEALTSFDDHLLTATPRMICERLSEACAMLSSVKVCVDAMQTDDLLQGVVHEMDRIACRSSLSVLQAVLLRTTASVWTTNEALQPARDPTAPGDAVRASTAPDVAASQASAMDICDI</sequence>
<protein>
    <recommendedName>
        <fullName evidence="3">HTH CENPB-type domain-containing protein</fullName>
    </recommendedName>
</protein>